<reference evidence="2" key="2">
    <citation type="submission" date="2015-02" db="UniProtKB">
        <authorList>
            <consortium name="EnsemblMetazoa"/>
        </authorList>
    </citation>
    <scope>IDENTIFICATION</scope>
</reference>
<feature type="compositionally biased region" description="Low complexity" evidence="1">
    <location>
        <begin position="1"/>
        <end position="16"/>
    </location>
</feature>
<evidence type="ECO:0000256" key="1">
    <source>
        <dbReference type="SAM" id="MobiDB-lite"/>
    </source>
</evidence>
<accession>T1IHE4</accession>
<organism evidence="2 3">
    <name type="scientific">Strigamia maritima</name>
    <name type="common">European centipede</name>
    <name type="synonym">Geophilus maritimus</name>
    <dbReference type="NCBI Taxonomy" id="126957"/>
    <lineage>
        <taxon>Eukaryota</taxon>
        <taxon>Metazoa</taxon>
        <taxon>Ecdysozoa</taxon>
        <taxon>Arthropoda</taxon>
        <taxon>Myriapoda</taxon>
        <taxon>Chilopoda</taxon>
        <taxon>Pleurostigmophora</taxon>
        <taxon>Geophilomorpha</taxon>
        <taxon>Linotaeniidae</taxon>
        <taxon>Strigamia</taxon>
    </lineage>
</organism>
<name>T1IHE4_STRMM</name>
<evidence type="ECO:0000313" key="2">
    <source>
        <dbReference type="EnsemblMetazoa" id="SMAR000257-PA"/>
    </source>
</evidence>
<proteinExistence type="predicted"/>
<reference evidence="3" key="1">
    <citation type="submission" date="2011-05" db="EMBL/GenBank/DDBJ databases">
        <authorList>
            <person name="Richards S.R."/>
            <person name="Qu J."/>
            <person name="Jiang H."/>
            <person name="Jhangiani S.N."/>
            <person name="Agravi P."/>
            <person name="Goodspeed R."/>
            <person name="Gross S."/>
            <person name="Mandapat C."/>
            <person name="Jackson L."/>
            <person name="Mathew T."/>
            <person name="Pu L."/>
            <person name="Thornton R."/>
            <person name="Saada N."/>
            <person name="Wilczek-Boney K.B."/>
            <person name="Lee S."/>
            <person name="Kovar C."/>
            <person name="Wu Y."/>
            <person name="Scherer S.E."/>
            <person name="Worley K.C."/>
            <person name="Muzny D.M."/>
            <person name="Gibbs R."/>
        </authorList>
    </citation>
    <scope>NUCLEOTIDE SEQUENCE</scope>
    <source>
        <strain evidence="3">Brora</strain>
    </source>
</reference>
<dbReference type="HOGENOM" id="CLU_3175975_0_0_1"/>
<feature type="compositionally biased region" description="Basic and acidic residues" evidence="1">
    <location>
        <begin position="35"/>
        <end position="47"/>
    </location>
</feature>
<feature type="compositionally biased region" description="Basic residues" evidence="1">
    <location>
        <begin position="24"/>
        <end position="34"/>
    </location>
</feature>
<keyword evidence="3" id="KW-1185">Reference proteome</keyword>
<dbReference type="AlphaFoldDB" id="T1IHE4"/>
<feature type="region of interest" description="Disordered" evidence="1">
    <location>
        <begin position="1"/>
        <end position="47"/>
    </location>
</feature>
<protein>
    <submittedName>
        <fullName evidence="2">Uncharacterized protein</fullName>
    </submittedName>
</protein>
<dbReference type="EnsemblMetazoa" id="SMAR000257-RA">
    <property type="protein sequence ID" value="SMAR000257-PA"/>
    <property type="gene ID" value="SMAR000257"/>
</dbReference>
<evidence type="ECO:0000313" key="3">
    <source>
        <dbReference type="Proteomes" id="UP000014500"/>
    </source>
</evidence>
<dbReference type="Proteomes" id="UP000014500">
    <property type="component" value="Unassembled WGS sequence"/>
</dbReference>
<sequence length="47" mass="5197">MATPTTTTELSSLALSWSDGRSGGCRRGRCHNQHHNIDHDDTTQSRT</sequence>
<dbReference type="EMBL" id="JH429889">
    <property type="status" value="NOT_ANNOTATED_CDS"/>
    <property type="molecule type" value="Genomic_DNA"/>
</dbReference>